<comment type="caution">
    <text evidence="2">The sequence shown here is derived from an EMBL/GenBank/DDBJ whole genome shotgun (WGS) entry which is preliminary data.</text>
</comment>
<proteinExistence type="predicted"/>
<reference evidence="2" key="1">
    <citation type="submission" date="2022-08" db="EMBL/GenBank/DDBJ databases">
        <authorList>
            <consortium name="DOE Joint Genome Institute"/>
            <person name="Min B."/>
            <person name="Riley R."/>
            <person name="Sierra-Patev S."/>
            <person name="Naranjo-Ortiz M."/>
            <person name="Looney B."/>
            <person name="Konkel Z."/>
            <person name="Slot J.C."/>
            <person name="Sakamoto Y."/>
            <person name="Steenwyk J.L."/>
            <person name="Rokas A."/>
            <person name="Carro J."/>
            <person name="Camarero S."/>
            <person name="Ferreira P."/>
            <person name="Molpeceres G."/>
            <person name="Ruiz-Duenas F.J."/>
            <person name="Serrano A."/>
            <person name="Henrissat B."/>
            <person name="Drula E."/>
            <person name="Hughes K.W."/>
            <person name="Mata J.L."/>
            <person name="Ishikawa N.K."/>
            <person name="Vargas-Isla R."/>
            <person name="Ushijima S."/>
            <person name="Smith C.A."/>
            <person name="Ahrendt S."/>
            <person name="Andreopoulos W."/>
            <person name="He G."/>
            <person name="Labutti K."/>
            <person name="Lipzen A."/>
            <person name="Ng V."/>
            <person name="Sandor L."/>
            <person name="Barry K."/>
            <person name="Martinez A.T."/>
            <person name="Xiao Y."/>
            <person name="Gibbons J.G."/>
            <person name="Terashima K."/>
            <person name="Hibbett D.S."/>
            <person name="Grigoriev I.V."/>
        </authorList>
    </citation>
    <scope>NUCLEOTIDE SEQUENCE</scope>
    <source>
        <strain evidence="2">TFB9207</strain>
    </source>
</reference>
<gene>
    <name evidence="2" type="ORF">F5878DRAFT_664349</name>
</gene>
<protein>
    <submittedName>
        <fullName evidence="2">Uncharacterized protein</fullName>
    </submittedName>
</protein>
<sequence length="220" mass="24468">MRLRSLVALSSMSLFSFICAEVSSVPVIATAPTTATSLTPTPTRTQTSTHPDALQGQQIIIIFTCGGKALPNRPTKGCRDKYGSHIKGDPRAQRTPDYEAAIGQVDRFFASHTVWTGFRLNRYLDPRDNKLNLKEVGHPHPTIDEETLTVRIRGIRGVCEYKGDKRVFVNENEVPGDTRPGDIEAVMLRKHPRRIFRISCLSAKSEKREVILSRGTLPSA</sequence>
<evidence type="ECO:0000313" key="2">
    <source>
        <dbReference type="EMBL" id="KAJ3834906.1"/>
    </source>
</evidence>
<dbReference type="Proteomes" id="UP001163846">
    <property type="component" value="Unassembled WGS sequence"/>
</dbReference>
<evidence type="ECO:0000313" key="3">
    <source>
        <dbReference type="Proteomes" id="UP001163846"/>
    </source>
</evidence>
<feature type="signal peptide" evidence="1">
    <location>
        <begin position="1"/>
        <end position="24"/>
    </location>
</feature>
<dbReference type="EMBL" id="MU806471">
    <property type="protein sequence ID" value="KAJ3834906.1"/>
    <property type="molecule type" value="Genomic_DNA"/>
</dbReference>
<evidence type="ECO:0000256" key="1">
    <source>
        <dbReference type="SAM" id="SignalP"/>
    </source>
</evidence>
<dbReference type="AlphaFoldDB" id="A0AA38P2G8"/>
<name>A0AA38P2G8_9AGAR</name>
<keyword evidence="1" id="KW-0732">Signal</keyword>
<organism evidence="2 3">
    <name type="scientific">Lentinula raphanica</name>
    <dbReference type="NCBI Taxonomy" id="153919"/>
    <lineage>
        <taxon>Eukaryota</taxon>
        <taxon>Fungi</taxon>
        <taxon>Dikarya</taxon>
        <taxon>Basidiomycota</taxon>
        <taxon>Agaricomycotina</taxon>
        <taxon>Agaricomycetes</taxon>
        <taxon>Agaricomycetidae</taxon>
        <taxon>Agaricales</taxon>
        <taxon>Marasmiineae</taxon>
        <taxon>Omphalotaceae</taxon>
        <taxon>Lentinula</taxon>
    </lineage>
</organism>
<accession>A0AA38P2G8</accession>
<keyword evidence="3" id="KW-1185">Reference proteome</keyword>
<feature type="chain" id="PRO_5041328857" evidence="1">
    <location>
        <begin position="25"/>
        <end position="220"/>
    </location>
</feature>